<evidence type="ECO:0000313" key="3">
    <source>
        <dbReference type="Proteomes" id="UP000241769"/>
    </source>
</evidence>
<protein>
    <submittedName>
        <fullName evidence="2">Uncharacterized protein</fullName>
    </submittedName>
</protein>
<gene>
    <name evidence="2" type="ORF">PROFUN_04337</name>
</gene>
<dbReference type="InParanoid" id="A0A2P6NV80"/>
<name>A0A2P6NV80_9EUKA</name>
<accession>A0A2P6NV80</accession>
<dbReference type="AlphaFoldDB" id="A0A2P6NV80"/>
<evidence type="ECO:0000313" key="2">
    <source>
        <dbReference type="EMBL" id="PRP87863.1"/>
    </source>
</evidence>
<comment type="caution">
    <text evidence="2">The sequence shown here is derived from an EMBL/GenBank/DDBJ whole genome shotgun (WGS) entry which is preliminary data.</text>
</comment>
<evidence type="ECO:0000256" key="1">
    <source>
        <dbReference type="SAM" id="MobiDB-lite"/>
    </source>
</evidence>
<dbReference type="EMBL" id="MDYQ01000017">
    <property type="protein sequence ID" value="PRP87863.1"/>
    <property type="molecule type" value="Genomic_DNA"/>
</dbReference>
<feature type="compositionally biased region" description="Pro residues" evidence="1">
    <location>
        <begin position="26"/>
        <end position="44"/>
    </location>
</feature>
<reference evidence="2 3" key="1">
    <citation type="journal article" date="2018" name="Genome Biol. Evol.">
        <title>Multiple Roots of Fruiting Body Formation in Amoebozoa.</title>
        <authorList>
            <person name="Hillmann F."/>
            <person name="Forbes G."/>
            <person name="Novohradska S."/>
            <person name="Ferling I."/>
            <person name="Riege K."/>
            <person name="Groth M."/>
            <person name="Westermann M."/>
            <person name="Marz M."/>
            <person name="Spaller T."/>
            <person name="Winckler T."/>
            <person name="Schaap P."/>
            <person name="Glockner G."/>
        </authorList>
    </citation>
    <scope>NUCLEOTIDE SEQUENCE [LARGE SCALE GENOMIC DNA]</scope>
    <source>
        <strain evidence="2 3">Jena</strain>
    </source>
</reference>
<feature type="region of interest" description="Disordered" evidence="1">
    <location>
        <begin position="24"/>
        <end position="67"/>
    </location>
</feature>
<proteinExistence type="predicted"/>
<dbReference type="Proteomes" id="UP000241769">
    <property type="component" value="Unassembled WGS sequence"/>
</dbReference>
<keyword evidence="3" id="KW-1185">Reference proteome</keyword>
<sequence>MGPFQEVWEDQIYANSESQIAYHPCVPAPEVPSEGGPPPPPPPAVKKKPPTEGTTTPKKAPPPAAGMQMSELTQRIVDWNSPISTTVKTEEWNSFFAFLRLQDLFKRMINEMAVSVCPIHIWSEYMDSYRKDYALRTKAASECKMDSLNLDTFPAEVIDHICAFLALRSIVIPAHRRFRLKHLNSSSRDKSALSYINRNPEDTTHLTIKSVVKPSLTSTFSRHDLFPNLEALVFHATSQADHLFIEQLRCRHLKDLKLSQSSYLPVVTFPHLRKFSLSGNRTGFPNLFLEKNESISCFSMDDTFRPREDVLSNLTEANISAVTWDWLVAPMMTRGGLQRPPKRVTLCSKYHGPTYQ</sequence>
<organism evidence="2 3">
    <name type="scientific">Planoprotostelium fungivorum</name>
    <dbReference type="NCBI Taxonomy" id="1890364"/>
    <lineage>
        <taxon>Eukaryota</taxon>
        <taxon>Amoebozoa</taxon>
        <taxon>Evosea</taxon>
        <taxon>Variosea</taxon>
        <taxon>Cavosteliida</taxon>
        <taxon>Cavosteliaceae</taxon>
        <taxon>Planoprotostelium</taxon>
    </lineage>
</organism>